<comment type="subcellular location">
    <subcellularLocation>
        <location evidence="4">Cytoplasm</location>
    </subcellularLocation>
</comment>
<dbReference type="InterPro" id="IPR027516">
    <property type="entry name" value="EIF3C"/>
</dbReference>
<dbReference type="OrthoDB" id="29647at2759"/>
<feature type="compositionally biased region" description="Acidic residues" evidence="5">
    <location>
        <begin position="180"/>
        <end position="197"/>
    </location>
</feature>
<protein>
    <recommendedName>
        <fullName evidence="4">Eukaryotic translation initiation factor 3 subunit C</fullName>
        <shortName evidence="4">eIF3c</shortName>
    </recommendedName>
    <alternativeName>
        <fullName evidence="4">Eukaryotic translation initiation factor 3 subunit 8</fullName>
    </alternativeName>
</protein>
<dbReference type="PANTHER" id="PTHR13937:SF0">
    <property type="entry name" value="EUKARYOTIC TRANSLATION INITIATION FACTOR 3 SUBUNIT C-RELATED"/>
    <property type="match status" value="1"/>
</dbReference>
<feature type="region of interest" description="Disordered" evidence="5">
    <location>
        <begin position="911"/>
        <end position="989"/>
    </location>
</feature>
<dbReference type="GO" id="GO:0003743">
    <property type="term" value="F:translation initiation factor activity"/>
    <property type="evidence" value="ECO:0007669"/>
    <property type="project" value="UniProtKB-UniRule"/>
</dbReference>
<keyword evidence="2 4" id="KW-0396">Initiation factor</keyword>
<dbReference type="InterPro" id="IPR036390">
    <property type="entry name" value="WH_DNA-bd_sf"/>
</dbReference>
<evidence type="ECO:0000313" key="8">
    <source>
        <dbReference type="EMBL" id="CAH0365537.1"/>
    </source>
</evidence>
<keyword evidence="3 4" id="KW-0648">Protein biosynthesis</keyword>
<evidence type="ECO:0000259" key="6">
    <source>
        <dbReference type="PROSITE" id="PS50250"/>
    </source>
</evidence>
<comment type="similarity">
    <text evidence="4">Belongs to the eIF-3 subunit C family.</text>
</comment>
<feature type="compositionally biased region" description="Basic and acidic residues" evidence="5">
    <location>
        <begin position="912"/>
        <end position="926"/>
    </location>
</feature>
<feature type="compositionally biased region" description="Acidic residues" evidence="5">
    <location>
        <begin position="210"/>
        <end position="233"/>
    </location>
</feature>
<dbReference type="Proteomes" id="UP000789595">
    <property type="component" value="Unassembled WGS sequence"/>
</dbReference>
<dbReference type="GO" id="GO:0016282">
    <property type="term" value="C:eukaryotic 43S preinitiation complex"/>
    <property type="evidence" value="ECO:0007669"/>
    <property type="project" value="UniProtKB-UniRule"/>
</dbReference>
<dbReference type="SUPFAM" id="SSF46785">
    <property type="entry name" value="Winged helix' DNA-binding domain"/>
    <property type="match status" value="1"/>
</dbReference>
<feature type="compositionally biased region" description="Gly residues" evidence="5">
    <location>
        <begin position="933"/>
        <end position="945"/>
    </location>
</feature>
<evidence type="ECO:0000256" key="4">
    <source>
        <dbReference type="HAMAP-Rule" id="MF_03002"/>
    </source>
</evidence>
<proteinExistence type="inferred from homology"/>
<name>A0A7S4E4E4_9STRA</name>
<dbReference type="Pfam" id="PF01399">
    <property type="entry name" value="PCI"/>
    <property type="match status" value="1"/>
</dbReference>
<feature type="region of interest" description="Disordered" evidence="5">
    <location>
        <begin position="404"/>
        <end position="426"/>
    </location>
</feature>
<feature type="compositionally biased region" description="Basic residues" evidence="5">
    <location>
        <begin position="946"/>
        <end position="960"/>
    </location>
</feature>
<reference evidence="8" key="2">
    <citation type="submission" date="2021-11" db="EMBL/GenBank/DDBJ databases">
        <authorList>
            <consortium name="Genoscope - CEA"/>
            <person name="William W."/>
        </authorList>
    </citation>
    <scope>NUCLEOTIDE SEQUENCE</scope>
</reference>
<evidence type="ECO:0000313" key="7">
    <source>
        <dbReference type="EMBL" id="CAE0688913.1"/>
    </source>
</evidence>
<dbReference type="GO" id="GO:0033290">
    <property type="term" value="C:eukaryotic 48S preinitiation complex"/>
    <property type="evidence" value="ECO:0007669"/>
    <property type="project" value="UniProtKB-UniRule"/>
</dbReference>
<evidence type="ECO:0000256" key="5">
    <source>
        <dbReference type="SAM" id="MobiDB-lite"/>
    </source>
</evidence>
<feature type="compositionally biased region" description="Low complexity" evidence="5">
    <location>
        <begin position="7"/>
        <end position="22"/>
    </location>
</feature>
<dbReference type="HAMAP" id="MF_03002">
    <property type="entry name" value="eIF3c"/>
    <property type="match status" value="1"/>
</dbReference>
<dbReference type="EMBL" id="HBIW01005299">
    <property type="protein sequence ID" value="CAE0688913.1"/>
    <property type="molecule type" value="Transcribed_RNA"/>
</dbReference>
<evidence type="ECO:0000313" key="9">
    <source>
        <dbReference type="Proteomes" id="UP000789595"/>
    </source>
</evidence>
<dbReference type="Pfam" id="PF05470">
    <property type="entry name" value="eIF-3c_N"/>
    <property type="match status" value="2"/>
</dbReference>
<dbReference type="GO" id="GO:0031369">
    <property type="term" value="F:translation initiation factor binding"/>
    <property type="evidence" value="ECO:0007669"/>
    <property type="project" value="InterPro"/>
</dbReference>
<keyword evidence="9" id="KW-1185">Reference proteome</keyword>
<comment type="function">
    <text evidence="4">Component of the eukaryotic translation initiation factor 3 (eIF-3) complex, which is involved in protein synthesis of a specialized repertoire of mRNAs and, together with other initiation factors, stimulates binding of mRNA and methionyl-tRNAi to the 40S ribosome. The eIF-3 complex specifically targets and initiates translation of a subset of mRNAs involved in cell proliferation.</text>
</comment>
<feature type="compositionally biased region" description="Basic and acidic residues" evidence="5">
    <location>
        <begin position="198"/>
        <end position="209"/>
    </location>
</feature>
<dbReference type="GO" id="GO:0001732">
    <property type="term" value="P:formation of cytoplasmic translation initiation complex"/>
    <property type="evidence" value="ECO:0007669"/>
    <property type="project" value="UniProtKB-UniRule"/>
</dbReference>
<sequence>MSRFWAGDDSGSSSAESDSGSESEQEKKVQTNRWAAVSDSDSSDEGERVVRSAKDKAWDGMKAVVSKISNARKINDWHEMQTQFDLLNKQVDKAKTHIQKEGLPRFYIRTLAELEDSLDVALKDKEAQKKMSKANGRALNRMKLQLRRHNKEFEAKITEYRANPDAEEESASSSSSEESSSSEDESSSDESSDEESVEEKPKKVQKNLEDMDSDDWASSSDESESSSSEDEDTGELKGRARWLKRTVTTTKRVKKERVIEKKKEKKVIEEVKKDKKGLVSSLRLDAIQTGADFDKKLTEVMAARGRKGTDPRDLKQALEVLAKAAQEKFGFHRELQCCMHLIASHFDSNRTIDDYMDVPTWRACHGQLTKACSILEAHPQATLGTVDDDELADLALAAMLAKKKKGAVEEEPEEEEEPKEVIDTEAPPDEAGCVKVVGNLLTYVTRLEDEYVKSLQHINPHTQEYVARLRDERPLEELAGSIQAYYDRSGSTETAATVALLRIEHMYYKHDSIAEAVRDAQAFRAAWGSRDDVHAASRKATAGVSTVEKSHPGSWLGAPTTPSTDSCDTAKSLKELCGYVYDHGDDRCRTRALLCHVAHHALHGRFHAARDLLLMSHLQEVAHDADIETQILYNRAMVLLGLCAFRSGLVHDAHSCLAEICSSRVKELLAQGVQSARWSDKSDEQEKAERRRQTPYHMHVNLDLLECCHLTSAMLLEVPAMVVEEARNKQLRGAPPRTRVTSRHFRKHMDIFSRQVFTGPPENTRDHILCAAKALALGDWRECARLVVELDVWDLIPGTGEAEKVKAMVREKIKAEALRTYLFARADAYDALSLERLCATFEMPERTAHGLVSKMMITKELRGAWDQPTKTIVLRRLEPSPVQALALAYADRCAALVDANERLLDARAGGKGYKDDRRDWDHENGGNKKNRWGGRGGRGGDYGGRGRGRGRGKGRGRGRRGSNSNYVQRKYGNKKYGDQDRRAASARRW</sequence>
<evidence type="ECO:0000256" key="2">
    <source>
        <dbReference type="ARBA" id="ARBA00022540"/>
    </source>
</evidence>
<dbReference type="PROSITE" id="PS50250">
    <property type="entry name" value="PCI"/>
    <property type="match status" value="1"/>
</dbReference>
<dbReference type="PANTHER" id="PTHR13937">
    <property type="entry name" value="EUKARYOTIC TRANSLATION INITATION FACTOR 3, SUBUNIT 8 EIF3S8 -RELATED"/>
    <property type="match status" value="1"/>
</dbReference>
<dbReference type="Pfam" id="PF26569">
    <property type="entry name" value="EIF3CL_C"/>
    <property type="match status" value="1"/>
</dbReference>
<evidence type="ECO:0000256" key="1">
    <source>
        <dbReference type="ARBA" id="ARBA00022490"/>
    </source>
</evidence>
<dbReference type="InterPro" id="IPR058999">
    <property type="entry name" value="EIF3CL_C"/>
</dbReference>
<dbReference type="EMBL" id="CAKKNE010000001">
    <property type="protein sequence ID" value="CAH0365537.1"/>
    <property type="molecule type" value="Genomic_DNA"/>
</dbReference>
<evidence type="ECO:0000256" key="3">
    <source>
        <dbReference type="ARBA" id="ARBA00022917"/>
    </source>
</evidence>
<dbReference type="GO" id="GO:0003723">
    <property type="term" value="F:RNA binding"/>
    <property type="evidence" value="ECO:0007669"/>
    <property type="project" value="InterPro"/>
</dbReference>
<feature type="region of interest" description="Disordered" evidence="5">
    <location>
        <begin position="1"/>
        <end position="49"/>
    </location>
</feature>
<reference evidence="7" key="1">
    <citation type="submission" date="2021-01" db="EMBL/GenBank/DDBJ databases">
        <authorList>
            <person name="Corre E."/>
            <person name="Pelletier E."/>
            <person name="Niang G."/>
            <person name="Scheremetjew M."/>
            <person name="Finn R."/>
            <person name="Kale V."/>
            <person name="Holt S."/>
            <person name="Cochrane G."/>
            <person name="Meng A."/>
            <person name="Brown T."/>
            <person name="Cohen L."/>
        </authorList>
    </citation>
    <scope>NUCLEOTIDE SEQUENCE</scope>
    <source>
        <strain evidence="7">CCMP1756</strain>
    </source>
</reference>
<feature type="region of interest" description="Disordered" evidence="5">
    <location>
        <begin position="158"/>
        <end position="241"/>
    </location>
</feature>
<organism evidence="7">
    <name type="scientific">Pelagomonas calceolata</name>
    <dbReference type="NCBI Taxonomy" id="35677"/>
    <lineage>
        <taxon>Eukaryota</taxon>
        <taxon>Sar</taxon>
        <taxon>Stramenopiles</taxon>
        <taxon>Ochrophyta</taxon>
        <taxon>Pelagophyceae</taxon>
        <taxon>Pelagomonadales</taxon>
        <taxon>Pelagomonadaceae</taxon>
        <taxon>Pelagomonas</taxon>
    </lineage>
</organism>
<keyword evidence="1 4" id="KW-0963">Cytoplasm</keyword>
<dbReference type="InterPro" id="IPR000717">
    <property type="entry name" value="PCI_dom"/>
</dbReference>
<accession>A0A7S4E4E4</accession>
<dbReference type="InterPro" id="IPR008905">
    <property type="entry name" value="EIF3C_N_dom"/>
</dbReference>
<feature type="domain" description="PCI" evidence="6">
    <location>
        <begin position="696"/>
        <end position="879"/>
    </location>
</feature>
<dbReference type="SMART" id="SM00088">
    <property type="entry name" value="PINT"/>
    <property type="match status" value="1"/>
</dbReference>
<dbReference type="AlphaFoldDB" id="A0A7S4E4E4"/>
<comment type="subunit">
    <text evidence="4">Component of the eukaryotic translation initiation factor 3 (eIF-3) complex.</text>
</comment>
<feature type="compositionally biased region" description="Acidic residues" evidence="5">
    <location>
        <begin position="409"/>
        <end position="418"/>
    </location>
</feature>
<dbReference type="GO" id="GO:0005852">
    <property type="term" value="C:eukaryotic translation initiation factor 3 complex"/>
    <property type="evidence" value="ECO:0007669"/>
    <property type="project" value="UniProtKB-UniRule"/>
</dbReference>
<gene>
    <name evidence="7" type="ORF">PCAL00307_LOCUS4347</name>
    <name evidence="8" type="ORF">PECAL_1P19810</name>
</gene>